<organism evidence="2 3">
    <name type="scientific">Ferruginivarius sediminum</name>
    <dbReference type="NCBI Taxonomy" id="2661937"/>
    <lineage>
        <taxon>Bacteria</taxon>
        <taxon>Pseudomonadati</taxon>
        <taxon>Pseudomonadota</taxon>
        <taxon>Alphaproteobacteria</taxon>
        <taxon>Rhodospirillales</taxon>
        <taxon>Rhodospirillaceae</taxon>
        <taxon>Ferruginivarius</taxon>
    </lineage>
</organism>
<keyword evidence="1" id="KW-0472">Membrane</keyword>
<feature type="transmembrane region" description="Helical" evidence="1">
    <location>
        <begin position="89"/>
        <end position="113"/>
    </location>
</feature>
<dbReference type="Proteomes" id="UP000253941">
    <property type="component" value="Unassembled WGS sequence"/>
</dbReference>
<evidence type="ECO:0000256" key="1">
    <source>
        <dbReference type="SAM" id="Phobius"/>
    </source>
</evidence>
<keyword evidence="3" id="KW-1185">Reference proteome</keyword>
<gene>
    <name evidence="2" type="ORF">DRB17_05255</name>
</gene>
<name>A0A369TCW2_9PROT</name>
<evidence type="ECO:0000313" key="2">
    <source>
        <dbReference type="EMBL" id="RDD63173.1"/>
    </source>
</evidence>
<proteinExistence type="predicted"/>
<keyword evidence="1" id="KW-0812">Transmembrane</keyword>
<reference evidence="2 3" key="1">
    <citation type="submission" date="2018-07" db="EMBL/GenBank/DDBJ databases">
        <title>Venubactetium sediminum gen. nov., sp. nov., isolated from a marine solar saltern.</title>
        <authorList>
            <person name="Wang S."/>
        </authorList>
    </citation>
    <scope>NUCLEOTIDE SEQUENCE [LARGE SCALE GENOMIC DNA]</scope>
    <source>
        <strain evidence="2 3">WD2A32</strain>
    </source>
</reference>
<sequence>MFYLIGMSERDPFFRYYFERVDPEVAASFTPAQRRAIKLMFGARARAKHDIDVRRSIGLLGRRYYFVLLGGVERRDKERLQREGMVSSLLDAAVSLIGLAAMLLPVVIVVYFLKSSLGVDLISDGGVHGLMDEVGEQIRTSMR</sequence>
<keyword evidence="1" id="KW-1133">Transmembrane helix</keyword>
<protein>
    <submittedName>
        <fullName evidence="2">Uncharacterized protein</fullName>
    </submittedName>
</protein>
<dbReference type="EMBL" id="QPMH01000003">
    <property type="protein sequence ID" value="RDD63173.1"/>
    <property type="molecule type" value="Genomic_DNA"/>
</dbReference>
<comment type="caution">
    <text evidence="2">The sequence shown here is derived from an EMBL/GenBank/DDBJ whole genome shotgun (WGS) entry which is preliminary data.</text>
</comment>
<dbReference type="AlphaFoldDB" id="A0A369TCW2"/>
<evidence type="ECO:0000313" key="3">
    <source>
        <dbReference type="Proteomes" id="UP000253941"/>
    </source>
</evidence>
<accession>A0A369TCW2</accession>